<evidence type="ECO:0000313" key="2">
    <source>
        <dbReference type="EMBL" id="WEG09229.1"/>
    </source>
</evidence>
<keyword evidence="1" id="KW-0472">Membrane</keyword>
<dbReference type="Proteomes" id="UP001214553">
    <property type="component" value="Chromosome"/>
</dbReference>
<keyword evidence="1" id="KW-1133">Transmembrane helix</keyword>
<evidence type="ECO:0000313" key="3">
    <source>
        <dbReference type="Proteomes" id="UP001214553"/>
    </source>
</evidence>
<evidence type="ECO:0000256" key="1">
    <source>
        <dbReference type="SAM" id="Phobius"/>
    </source>
</evidence>
<proteinExistence type="predicted"/>
<keyword evidence="3" id="KW-1185">Reference proteome</keyword>
<gene>
    <name evidence="2" type="ORF">PU630_01315</name>
</gene>
<keyword evidence="1" id="KW-0812">Transmembrane</keyword>
<feature type="transmembrane region" description="Helical" evidence="1">
    <location>
        <begin position="214"/>
        <end position="236"/>
    </location>
</feature>
<accession>A0ABY8BYJ0</accession>
<feature type="transmembrane region" description="Helical" evidence="1">
    <location>
        <begin position="39"/>
        <end position="66"/>
    </location>
</feature>
<name>A0ABY8BYJ0_9MICO</name>
<feature type="transmembrane region" description="Helical" evidence="1">
    <location>
        <begin position="156"/>
        <end position="177"/>
    </location>
</feature>
<feature type="transmembrane region" description="Helical" evidence="1">
    <location>
        <begin position="124"/>
        <end position="144"/>
    </location>
</feature>
<reference evidence="2 3" key="1">
    <citation type="submission" date="2023-03" db="EMBL/GenBank/DDBJ databases">
        <title>Genome sequence of Microbacterium sp. KACC 23027.</title>
        <authorList>
            <person name="Kim S."/>
            <person name="Heo J."/>
            <person name="Kwon S.-W."/>
        </authorList>
    </citation>
    <scope>NUCLEOTIDE SEQUENCE [LARGE SCALE GENOMIC DNA]</scope>
    <source>
        <strain evidence="2 3">KACC 23027</strain>
    </source>
</reference>
<dbReference type="EMBL" id="CP119108">
    <property type="protein sequence ID" value="WEG09229.1"/>
    <property type="molecule type" value="Genomic_DNA"/>
</dbReference>
<dbReference type="RefSeq" id="WP_275278553.1">
    <property type="nucleotide sequence ID" value="NZ_CP119108.1"/>
</dbReference>
<protein>
    <submittedName>
        <fullName evidence="2">Uncharacterized protein</fullName>
    </submittedName>
</protein>
<sequence length="246" mass="25594">MGSFSWVHLLVLLAVVAIIVLVVALALRGWRRRGIDTTVGITLSGAAIVAAVSLLLAIGTVITVLASDSVHFTIPVNEYWPPLPDGVTVTTSAHLESGGFTSADVWVTGASTAARVFWALGQGIGYLVPAAVAALIAITCFQLLRGVPFARMVVRAALVTAVMVLVGGVTADVLSQIGGSIVSHELLSMTAASWTDPQQDIDALLPQPTMSVMIPFWPIGAGLGFAALAAVLKYGAVLQRDTERLV</sequence>
<organism evidence="2 3">
    <name type="scientific">Microbacterium horticulturae</name>
    <dbReference type="NCBI Taxonomy" id="3028316"/>
    <lineage>
        <taxon>Bacteria</taxon>
        <taxon>Bacillati</taxon>
        <taxon>Actinomycetota</taxon>
        <taxon>Actinomycetes</taxon>
        <taxon>Micrococcales</taxon>
        <taxon>Microbacteriaceae</taxon>
        <taxon>Microbacterium</taxon>
    </lineage>
</organism>
<feature type="transmembrane region" description="Helical" evidence="1">
    <location>
        <begin position="6"/>
        <end position="27"/>
    </location>
</feature>